<protein>
    <submittedName>
        <fullName evidence="1">Uncharacterized protein</fullName>
    </submittedName>
</protein>
<keyword evidence="2" id="KW-1185">Reference proteome</keyword>
<gene>
    <name evidence="1" type="ORF">RHMOL_Rhmol06G0162700</name>
</gene>
<dbReference type="EMBL" id="CM046393">
    <property type="protein sequence ID" value="KAI8551150.1"/>
    <property type="molecule type" value="Genomic_DNA"/>
</dbReference>
<accession>A0ACC0ND19</accession>
<organism evidence="1 2">
    <name type="scientific">Rhododendron molle</name>
    <name type="common">Chinese azalea</name>
    <name type="synonym">Azalea mollis</name>
    <dbReference type="NCBI Taxonomy" id="49168"/>
    <lineage>
        <taxon>Eukaryota</taxon>
        <taxon>Viridiplantae</taxon>
        <taxon>Streptophyta</taxon>
        <taxon>Embryophyta</taxon>
        <taxon>Tracheophyta</taxon>
        <taxon>Spermatophyta</taxon>
        <taxon>Magnoliopsida</taxon>
        <taxon>eudicotyledons</taxon>
        <taxon>Gunneridae</taxon>
        <taxon>Pentapetalae</taxon>
        <taxon>asterids</taxon>
        <taxon>Ericales</taxon>
        <taxon>Ericaceae</taxon>
        <taxon>Ericoideae</taxon>
        <taxon>Rhodoreae</taxon>
        <taxon>Rhododendron</taxon>
    </lineage>
</organism>
<evidence type="ECO:0000313" key="2">
    <source>
        <dbReference type="Proteomes" id="UP001062846"/>
    </source>
</evidence>
<reference evidence="1" key="1">
    <citation type="submission" date="2022-02" db="EMBL/GenBank/DDBJ databases">
        <title>Plant Genome Project.</title>
        <authorList>
            <person name="Zhang R.-G."/>
        </authorList>
    </citation>
    <scope>NUCLEOTIDE SEQUENCE</scope>
    <source>
        <strain evidence="1">AT1</strain>
    </source>
</reference>
<name>A0ACC0ND19_RHOML</name>
<sequence length="72" mass="8017">MNHSTGRLALYAQQMPRAKETLSKLAVPLVSSQIKSDFGAISGPVYATHYEVFEYISPIRLRGFKFVSDAEP</sequence>
<proteinExistence type="predicted"/>
<dbReference type="Proteomes" id="UP001062846">
    <property type="component" value="Chromosome 6"/>
</dbReference>
<comment type="caution">
    <text evidence="1">The sequence shown here is derived from an EMBL/GenBank/DDBJ whole genome shotgun (WGS) entry which is preliminary data.</text>
</comment>
<evidence type="ECO:0000313" key="1">
    <source>
        <dbReference type="EMBL" id="KAI8551150.1"/>
    </source>
</evidence>